<keyword evidence="5" id="KW-0436">Ligase</keyword>
<evidence type="ECO:0000313" key="13">
    <source>
        <dbReference type="Proteomes" id="UP001174909"/>
    </source>
</evidence>
<evidence type="ECO:0000256" key="8">
    <source>
        <dbReference type="ARBA" id="ARBA00022840"/>
    </source>
</evidence>
<gene>
    <name evidence="12" type="ORF">GBAR_LOCUS17768</name>
</gene>
<keyword evidence="13" id="KW-1185">Reference proteome</keyword>
<dbReference type="GO" id="GO:0005524">
    <property type="term" value="F:ATP binding"/>
    <property type="evidence" value="ECO:0007669"/>
    <property type="project" value="UniProtKB-KW"/>
</dbReference>
<comment type="pathway">
    <text evidence="1">Cofactor biosynthesis; (R)-pantothenate biosynthesis; (R)-pantothenate from (R)-pantoate and beta-alanine: step 1/1.</text>
</comment>
<keyword evidence="7" id="KW-0547">Nucleotide-binding</keyword>
<evidence type="ECO:0000313" key="12">
    <source>
        <dbReference type="EMBL" id="CAI8031287.1"/>
    </source>
</evidence>
<comment type="similarity">
    <text evidence="2">Belongs to the pantothenate synthetase family.</text>
</comment>
<evidence type="ECO:0000256" key="5">
    <source>
        <dbReference type="ARBA" id="ARBA00022598"/>
    </source>
</evidence>
<dbReference type="EMBL" id="CASHTH010002528">
    <property type="protein sequence ID" value="CAI8031287.1"/>
    <property type="molecule type" value="Genomic_DNA"/>
</dbReference>
<dbReference type="Proteomes" id="UP001174909">
    <property type="component" value="Unassembled WGS sequence"/>
</dbReference>
<evidence type="ECO:0000256" key="4">
    <source>
        <dbReference type="ARBA" id="ARBA00015647"/>
    </source>
</evidence>
<evidence type="ECO:0000256" key="2">
    <source>
        <dbReference type="ARBA" id="ARBA00009256"/>
    </source>
</evidence>
<proteinExistence type="inferred from homology"/>
<dbReference type="InterPro" id="IPR014729">
    <property type="entry name" value="Rossmann-like_a/b/a_fold"/>
</dbReference>
<dbReference type="FunFam" id="3.40.50.620:FF:000013">
    <property type="entry name" value="Pantothenate synthetase"/>
    <property type="match status" value="1"/>
</dbReference>
<dbReference type="GO" id="GO:0015940">
    <property type="term" value="P:pantothenate biosynthetic process"/>
    <property type="evidence" value="ECO:0007669"/>
    <property type="project" value="UniProtKB-KW"/>
</dbReference>
<dbReference type="SUPFAM" id="SSF52374">
    <property type="entry name" value="Nucleotidylyl transferase"/>
    <property type="match status" value="1"/>
</dbReference>
<dbReference type="Pfam" id="PF02569">
    <property type="entry name" value="Pantoate_ligase"/>
    <property type="match status" value="1"/>
</dbReference>
<dbReference type="GO" id="GO:0004592">
    <property type="term" value="F:pantoate-beta-alanine ligase activity"/>
    <property type="evidence" value="ECO:0007669"/>
    <property type="project" value="UniProtKB-EC"/>
</dbReference>
<evidence type="ECO:0000256" key="1">
    <source>
        <dbReference type="ARBA" id="ARBA00004990"/>
    </source>
</evidence>
<name>A0AA35WYH8_GEOBA</name>
<sequence length="289" mass="31594">MQVVADIAAVRRARQVDLSATWGLVPTMGFLHEGHLSLVRQARRDNSRVGVSIFVNPAQFHNPDDLATYPRDPERDLALLKQEGVDLVWTPLPDQVYPAGYQTYIHVEEASRPLEGAARPGHFRGVATVVAKLMNVFQPQRVYFGQKDAQQVAVVKRMVEDLNFPLTVVSCPTVREPDGLAMSSRNVLLSPQARPHAACLFRALQAGNDAFGQGERQAEPLRAAMRAVIDATPTARIDYVSVAHPETLAELDVAELDVVEAAALLSLAVFVDEVRLIDNITVGESACAD</sequence>
<organism evidence="12 13">
    <name type="scientific">Geodia barretti</name>
    <name type="common">Barrett's horny sponge</name>
    <dbReference type="NCBI Taxonomy" id="519541"/>
    <lineage>
        <taxon>Eukaryota</taxon>
        <taxon>Metazoa</taxon>
        <taxon>Porifera</taxon>
        <taxon>Demospongiae</taxon>
        <taxon>Heteroscleromorpha</taxon>
        <taxon>Tetractinellida</taxon>
        <taxon>Astrophorina</taxon>
        <taxon>Geodiidae</taxon>
        <taxon>Geodia</taxon>
    </lineage>
</organism>
<dbReference type="NCBIfam" id="TIGR00018">
    <property type="entry name" value="panC"/>
    <property type="match status" value="1"/>
</dbReference>
<dbReference type="Gene3D" id="3.30.1300.10">
    <property type="entry name" value="Pantoate-beta-alanine ligase, C-terminal domain"/>
    <property type="match status" value="1"/>
</dbReference>
<dbReference type="HAMAP" id="MF_00158">
    <property type="entry name" value="PanC"/>
    <property type="match status" value="1"/>
</dbReference>
<dbReference type="GO" id="GO:0005829">
    <property type="term" value="C:cytosol"/>
    <property type="evidence" value="ECO:0007669"/>
    <property type="project" value="TreeGrafter"/>
</dbReference>
<evidence type="ECO:0000256" key="10">
    <source>
        <dbReference type="ARBA" id="ARBA00032806"/>
    </source>
</evidence>
<evidence type="ECO:0000256" key="7">
    <source>
        <dbReference type="ARBA" id="ARBA00022741"/>
    </source>
</evidence>
<dbReference type="PANTHER" id="PTHR21299:SF1">
    <property type="entry name" value="PANTOATE--BETA-ALANINE LIGASE"/>
    <property type="match status" value="1"/>
</dbReference>
<evidence type="ECO:0000256" key="6">
    <source>
        <dbReference type="ARBA" id="ARBA00022655"/>
    </source>
</evidence>
<dbReference type="PANTHER" id="PTHR21299">
    <property type="entry name" value="CYTIDYLATE KINASE/PANTOATE-BETA-ALANINE LIGASE"/>
    <property type="match status" value="1"/>
</dbReference>
<keyword evidence="8" id="KW-0067">ATP-binding</keyword>
<dbReference type="EC" id="6.3.2.1" evidence="3"/>
<dbReference type="AlphaFoldDB" id="A0AA35WYH8"/>
<dbReference type="CDD" id="cd00560">
    <property type="entry name" value="PanC"/>
    <property type="match status" value="1"/>
</dbReference>
<evidence type="ECO:0000256" key="3">
    <source>
        <dbReference type="ARBA" id="ARBA00012219"/>
    </source>
</evidence>
<dbReference type="InterPro" id="IPR042176">
    <property type="entry name" value="Pantoate_ligase_C"/>
</dbReference>
<evidence type="ECO:0000256" key="9">
    <source>
        <dbReference type="ARBA" id="ARBA00029902"/>
    </source>
</evidence>
<dbReference type="InterPro" id="IPR003721">
    <property type="entry name" value="Pantoate_ligase"/>
</dbReference>
<comment type="caution">
    <text evidence="12">The sequence shown here is derived from an EMBL/GenBank/DDBJ whole genome shotgun (WGS) entry which is preliminary data.</text>
</comment>
<evidence type="ECO:0000256" key="11">
    <source>
        <dbReference type="ARBA" id="ARBA00048258"/>
    </source>
</evidence>
<reference evidence="12" key="1">
    <citation type="submission" date="2023-03" db="EMBL/GenBank/DDBJ databases">
        <authorList>
            <person name="Steffen K."/>
            <person name="Cardenas P."/>
        </authorList>
    </citation>
    <scope>NUCLEOTIDE SEQUENCE</scope>
</reference>
<comment type="catalytic activity">
    <reaction evidence="11">
        <text>(R)-pantoate + beta-alanine + ATP = (R)-pantothenate + AMP + diphosphate + H(+)</text>
        <dbReference type="Rhea" id="RHEA:10912"/>
        <dbReference type="ChEBI" id="CHEBI:15378"/>
        <dbReference type="ChEBI" id="CHEBI:15980"/>
        <dbReference type="ChEBI" id="CHEBI:29032"/>
        <dbReference type="ChEBI" id="CHEBI:30616"/>
        <dbReference type="ChEBI" id="CHEBI:33019"/>
        <dbReference type="ChEBI" id="CHEBI:57966"/>
        <dbReference type="ChEBI" id="CHEBI:456215"/>
        <dbReference type="EC" id="6.3.2.1"/>
    </reaction>
</comment>
<protein>
    <recommendedName>
        <fullName evidence="4">Pantoate--beta-alanine ligase</fullName>
        <ecNumber evidence="3">6.3.2.1</ecNumber>
    </recommendedName>
    <alternativeName>
        <fullName evidence="10">Pantoate-activating enzyme</fullName>
    </alternativeName>
    <alternativeName>
        <fullName evidence="9">Pantothenate synthetase</fullName>
    </alternativeName>
</protein>
<accession>A0AA35WYH8</accession>
<dbReference type="Gene3D" id="3.40.50.620">
    <property type="entry name" value="HUPs"/>
    <property type="match status" value="1"/>
</dbReference>
<keyword evidence="6" id="KW-0566">Pantothenate biosynthesis</keyword>